<evidence type="ECO:0000259" key="6">
    <source>
        <dbReference type="PROSITE" id="PS50109"/>
    </source>
</evidence>
<dbReference type="Pfam" id="PF00512">
    <property type="entry name" value="HisKA"/>
    <property type="match status" value="1"/>
</dbReference>
<dbReference type="InterPro" id="IPR000014">
    <property type="entry name" value="PAS"/>
</dbReference>
<evidence type="ECO:0000259" key="8">
    <source>
        <dbReference type="PROSITE" id="PS50112"/>
    </source>
</evidence>
<dbReference type="CDD" id="cd00082">
    <property type="entry name" value="HisKA"/>
    <property type="match status" value="1"/>
</dbReference>
<dbReference type="Pfam" id="PF13426">
    <property type="entry name" value="PAS_9"/>
    <property type="match status" value="1"/>
</dbReference>
<dbReference type="EMBL" id="VKKU01000002">
    <property type="protein sequence ID" value="TSB01236.1"/>
    <property type="molecule type" value="Genomic_DNA"/>
</dbReference>
<dbReference type="InterPro" id="IPR000700">
    <property type="entry name" value="PAS-assoc_C"/>
</dbReference>
<dbReference type="SMART" id="SM00448">
    <property type="entry name" value="REC"/>
    <property type="match status" value="1"/>
</dbReference>
<organism evidence="10 11">
    <name type="scientific">Sphingorhabdus contaminans</name>
    <dbReference type="NCBI Taxonomy" id="1343899"/>
    <lineage>
        <taxon>Bacteria</taxon>
        <taxon>Pseudomonadati</taxon>
        <taxon>Pseudomonadota</taxon>
        <taxon>Alphaproteobacteria</taxon>
        <taxon>Sphingomonadales</taxon>
        <taxon>Sphingomonadaceae</taxon>
        <taxon>Sphingorhabdus</taxon>
    </lineage>
</organism>
<feature type="domain" description="PAC" evidence="9">
    <location>
        <begin position="133"/>
        <end position="187"/>
    </location>
</feature>
<evidence type="ECO:0000259" key="7">
    <source>
        <dbReference type="PROSITE" id="PS50110"/>
    </source>
</evidence>
<feature type="compositionally biased region" description="Basic and acidic residues" evidence="5">
    <location>
        <begin position="1"/>
        <end position="13"/>
    </location>
</feature>
<dbReference type="RefSeq" id="WP_143776431.1">
    <property type="nucleotide sequence ID" value="NZ_VKKU01000002.1"/>
</dbReference>
<dbReference type="PRINTS" id="PR00344">
    <property type="entry name" value="BCTRLSENSOR"/>
</dbReference>
<dbReference type="GO" id="GO:0000155">
    <property type="term" value="F:phosphorelay sensor kinase activity"/>
    <property type="evidence" value="ECO:0007669"/>
    <property type="project" value="InterPro"/>
</dbReference>
<feature type="modified residue" description="4-aspartylphosphate" evidence="4">
    <location>
        <position position="493"/>
    </location>
</feature>
<dbReference type="Gene3D" id="3.30.450.20">
    <property type="entry name" value="PAS domain"/>
    <property type="match status" value="1"/>
</dbReference>
<protein>
    <recommendedName>
        <fullName evidence="2">histidine kinase</fullName>
        <ecNumber evidence="2">2.7.13.3</ecNumber>
    </recommendedName>
</protein>
<dbReference type="InterPro" id="IPR003594">
    <property type="entry name" value="HATPase_dom"/>
</dbReference>
<keyword evidence="3 4" id="KW-0597">Phosphoprotein</keyword>
<evidence type="ECO:0000256" key="2">
    <source>
        <dbReference type="ARBA" id="ARBA00012438"/>
    </source>
</evidence>
<evidence type="ECO:0000256" key="3">
    <source>
        <dbReference type="ARBA" id="ARBA00022553"/>
    </source>
</evidence>
<feature type="domain" description="Response regulatory" evidence="7">
    <location>
        <begin position="444"/>
        <end position="559"/>
    </location>
</feature>
<dbReference type="PROSITE" id="PS50109">
    <property type="entry name" value="HIS_KIN"/>
    <property type="match status" value="1"/>
</dbReference>
<dbReference type="NCBIfam" id="NF010076">
    <property type="entry name" value="PRK13557.1"/>
    <property type="match status" value="1"/>
</dbReference>
<dbReference type="EC" id="2.7.13.3" evidence="2"/>
<dbReference type="SMART" id="SM00387">
    <property type="entry name" value="HATPase_c"/>
    <property type="match status" value="1"/>
</dbReference>
<dbReference type="InterPro" id="IPR035965">
    <property type="entry name" value="PAS-like_dom_sf"/>
</dbReference>
<dbReference type="CDD" id="cd00130">
    <property type="entry name" value="PAS"/>
    <property type="match status" value="1"/>
</dbReference>
<dbReference type="PANTHER" id="PTHR43065">
    <property type="entry name" value="SENSOR HISTIDINE KINASE"/>
    <property type="match status" value="1"/>
</dbReference>
<dbReference type="NCBIfam" id="TIGR00229">
    <property type="entry name" value="sensory_box"/>
    <property type="match status" value="1"/>
</dbReference>
<proteinExistence type="predicted"/>
<dbReference type="InterPro" id="IPR005467">
    <property type="entry name" value="His_kinase_dom"/>
</dbReference>
<dbReference type="InterPro" id="IPR004358">
    <property type="entry name" value="Sig_transdc_His_kin-like_C"/>
</dbReference>
<dbReference type="InterPro" id="IPR001610">
    <property type="entry name" value="PAC"/>
</dbReference>
<dbReference type="Pfam" id="PF00072">
    <property type="entry name" value="Response_reg"/>
    <property type="match status" value="1"/>
</dbReference>
<dbReference type="InterPro" id="IPR011006">
    <property type="entry name" value="CheY-like_superfamily"/>
</dbReference>
<dbReference type="InterPro" id="IPR036097">
    <property type="entry name" value="HisK_dim/P_sf"/>
</dbReference>
<dbReference type="SUPFAM" id="SSF52172">
    <property type="entry name" value="CheY-like"/>
    <property type="match status" value="1"/>
</dbReference>
<reference evidence="10 11" key="1">
    <citation type="submission" date="2019-07" db="EMBL/GenBank/DDBJ databases">
        <authorList>
            <person name="Park M."/>
        </authorList>
    </citation>
    <scope>NUCLEOTIDE SEQUENCE [LARGE SCALE GENOMIC DNA]</scope>
    <source>
        <strain evidence="10 11">KCTC32445</strain>
    </source>
</reference>
<sequence length="578" mass="62744">MNEDDKNIPEHEGGGAAGGGASGIPAGDMLSDESTPISGVPHRRHWRESTISDDDLTDRGGVFFAAVEMTRMPMILTDPRQDDNPIVFANKAFLDLTGYEDDEVMGRNCRFLQGARTDRAMVAELREAVTLQRPISLEILNYKRDGTPFWNAIFMGPVYGVDGELLYFFASQLDVSRRREAEESHRQAQKMEAVGQLTAGIAHDFNNLLQIVTGNHEYLLADLEAPEHRRRLESAQAAAERASRLTKQLLAFARKTRLDPKPVDVSQAVMGFSELLEASVGPLVDLRLNLKTKLPACLVDLTHLETALLNAVVNARDAMLRGGELVISTDLVHLNGDADARELPSGDYVIISVTDSGVGMSADVLARATEPFFTTKGVGRGTGLGLAQVHGFLQQSRGRLEIESTIGSGTTLRLLLPVPSGEEGQRPNVDHAAGIGYMRGAGETVLVVEDSEDVRVIACDYLEDLGYNVIAAEDADAALRIMADNSIDLLFTDLMMPGSMNGVALAAEVQSRYPDTKILLTTGYNDDLARQGGSNADGLNVVGKPYRRAELADRIYSALHGNHLTERRKQSDFGAAEA</sequence>
<name>A0A553W993_9SPHN</name>
<dbReference type="OrthoDB" id="9796100at2"/>
<dbReference type="SUPFAM" id="SSF47384">
    <property type="entry name" value="Homodimeric domain of signal transducing histidine kinase"/>
    <property type="match status" value="1"/>
</dbReference>
<dbReference type="SUPFAM" id="SSF55874">
    <property type="entry name" value="ATPase domain of HSP90 chaperone/DNA topoisomerase II/histidine kinase"/>
    <property type="match status" value="1"/>
</dbReference>
<evidence type="ECO:0000313" key="10">
    <source>
        <dbReference type="EMBL" id="TSB01236.1"/>
    </source>
</evidence>
<dbReference type="PROSITE" id="PS50112">
    <property type="entry name" value="PAS"/>
    <property type="match status" value="1"/>
</dbReference>
<evidence type="ECO:0000259" key="9">
    <source>
        <dbReference type="PROSITE" id="PS50113"/>
    </source>
</evidence>
<dbReference type="PROSITE" id="PS50113">
    <property type="entry name" value="PAC"/>
    <property type="match status" value="1"/>
</dbReference>
<dbReference type="Pfam" id="PF02518">
    <property type="entry name" value="HATPase_c"/>
    <property type="match status" value="1"/>
</dbReference>
<evidence type="ECO:0000256" key="4">
    <source>
        <dbReference type="PROSITE-ProRule" id="PRU00169"/>
    </source>
</evidence>
<dbReference type="SMART" id="SM00086">
    <property type="entry name" value="PAC"/>
    <property type="match status" value="1"/>
</dbReference>
<accession>A0A553W993</accession>
<dbReference type="SUPFAM" id="SSF55785">
    <property type="entry name" value="PYP-like sensor domain (PAS domain)"/>
    <property type="match status" value="1"/>
</dbReference>
<dbReference type="Gene3D" id="3.40.50.2300">
    <property type="match status" value="1"/>
</dbReference>
<gene>
    <name evidence="10" type="ORF">FOM92_08410</name>
</gene>
<dbReference type="Gene3D" id="3.30.565.10">
    <property type="entry name" value="Histidine kinase-like ATPase, C-terminal domain"/>
    <property type="match status" value="1"/>
</dbReference>
<evidence type="ECO:0000256" key="5">
    <source>
        <dbReference type="SAM" id="MobiDB-lite"/>
    </source>
</evidence>
<keyword evidence="11" id="KW-1185">Reference proteome</keyword>
<dbReference type="InterPro" id="IPR003661">
    <property type="entry name" value="HisK_dim/P_dom"/>
</dbReference>
<dbReference type="Proteomes" id="UP000320160">
    <property type="component" value="Unassembled WGS sequence"/>
</dbReference>
<dbReference type="Gene3D" id="1.10.287.130">
    <property type="match status" value="1"/>
</dbReference>
<evidence type="ECO:0000256" key="1">
    <source>
        <dbReference type="ARBA" id="ARBA00000085"/>
    </source>
</evidence>
<dbReference type="SMART" id="SM00388">
    <property type="entry name" value="HisKA"/>
    <property type="match status" value="1"/>
</dbReference>
<feature type="region of interest" description="Disordered" evidence="5">
    <location>
        <begin position="1"/>
        <end position="53"/>
    </location>
</feature>
<evidence type="ECO:0000313" key="11">
    <source>
        <dbReference type="Proteomes" id="UP000320160"/>
    </source>
</evidence>
<dbReference type="InterPro" id="IPR036890">
    <property type="entry name" value="HATPase_C_sf"/>
</dbReference>
<dbReference type="PANTHER" id="PTHR43065:SF42">
    <property type="entry name" value="TWO-COMPONENT SENSOR PPRA"/>
    <property type="match status" value="1"/>
</dbReference>
<dbReference type="AlphaFoldDB" id="A0A553W993"/>
<comment type="catalytic activity">
    <reaction evidence="1">
        <text>ATP + protein L-histidine = ADP + protein N-phospho-L-histidine.</text>
        <dbReference type="EC" id="2.7.13.3"/>
    </reaction>
</comment>
<dbReference type="InterPro" id="IPR001789">
    <property type="entry name" value="Sig_transdc_resp-reg_receiver"/>
</dbReference>
<comment type="caution">
    <text evidence="10">The sequence shown here is derived from an EMBL/GenBank/DDBJ whole genome shotgun (WGS) entry which is preliminary data.</text>
</comment>
<feature type="domain" description="Histidine kinase" evidence="6">
    <location>
        <begin position="200"/>
        <end position="420"/>
    </location>
</feature>
<feature type="domain" description="PAS" evidence="8">
    <location>
        <begin position="66"/>
        <end position="108"/>
    </location>
</feature>
<dbReference type="PROSITE" id="PS50110">
    <property type="entry name" value="RESPONSE_REGULATORY"/>
    <property type="match status" value="1"/>
</dbReference>